<protein>
    <recommendedName>
        <fullName evidence="8">NADPH:adrenodoxin oxidoreductase, mitochondrial</fullName>
        <ecNumber evidence="8">1.18.1.6</ecNumber>
    </recommendedName>
</protein>
<dbReference type="Gene3D" id="3.40.50.720">
    <property type="entry name" value="NAD(P)-binding Rossmann-like Domain"/>
    <property type="match status" value="1"/>
</dbReference>
<sequence length="457" mass="49880">MAFMKMLGGFSRSLTTVSSSSLRVCIVGSGPAGLYTADKILKAHKGAEVDILDRLPTPFGLVRYGVAPDHPETKNVMNQFSRILQDGRCSFFGNVSLGSLVSLSELRDLYDVVVLCYGAEGERDLGIPGEDLSGIYSSREFVWWYNGHPDCRFLAPDLKNTDTAVIVGQGNVSLDMARMLLRPASELAKTDIASHALSALKESSIRKVYVVGRRGPVQASFTPKELREILGVKSLYIRIDEADLCPTSADEEVLKNNRINRRVHELLSKAATSTASFPTPGQRELQFVFFRKPDRFLESDVRSGHVAGVRFERTTVREDVGSGKQIAVGTGQFEDMGCGIVLKSIGYKSIGVEGLPFDHQNGIVPNVRGRVLHDSSDLAEVEKGLYVCGWLKRGATGIIGTNLYCAEETVASISEDIKEGIVPSGSSSKLGKEGLLQLVESRNSIVVPFEEKKRECV</sequence>
<feature type="binding site" evidence="9">
    <location>
        <position position="97"/>
    </location>
    <ligand>
        <name>FAD</name>
        <dbReference type="ChEBI" id="CHEBI:57692"/>
    </ligand>
</feature>
<evidence type="ECO:0000256" key="10">
    <source>
        <dbReference type="PIRSR" id="PIRSR000362-2"/>
    </source>
</evidence>
<feature type="binding site" evidence="9">
    <location>
        <position position="61"/>
    </location>
    <ligand>
        <name>FAD</name>
        <dbReference type="ChEBI" id="CHEBI:57692"/>
    </ligand>
</feature>
<keyword evidence="3 8" id="KW-0285">Flavoprotein</keyword>
<accession>A0A328E7W6</accession>
<dbReference type="PIRSF" id="PIRSF000362">
    <property type="entry name" value="FNR"/>
    <property type="match status" value="1"/>
</dbReference>
<evidence type="ECO:0000256" key="7">
    <source>
        <dbReference type="ARBA" id="ARBA00048933"/>
    </source>
</evidence>
<dbReference type="AlphaFoldDB" id="A0A328E7W6"/>
<keyword evidence="5 8" id="KW-0521">NADP</keyword>
<dbReference type="GO" id="GO:0005739">
    <property type="term" value="C:mitochondrion"/>
    <property type="evidence" value="ECO:0007669"/>
    <property type="project" value="UniProtKB-SubCell"/>
</dbReference>
<dbReference type="PANTHER" id="PTHR48467:SF1">
    <property type="entry name" value="GLUTAMATE SYNTHASE 1 [NADH], CHLOROPLASTIC-LIKE"/>
    <property type="match status" value="1"/>
</dbReference>
<comment type="similarity">
    <text evidence="2 8">Belongs to the ferredoxin--NADP reductase type 1 family.</text>
</comment>
<dbReference type="PANTHER" id="PTHR48467">
    <property type="entry name" value="GLUTAMATE SYNTHASE 1 [NADH], CHLOROPLASTIC-LIKE"/>
    <property type="match status" value="1"/>
</dbReference>
<dbReference type="InterPro" id="IPR023753">
    <property type="entry name" value="FAD/NAD-binding_dom"/>
</dbReference>
<dbReference type="InterPro" id="IPR055275">
    <property type="entry name" value="Ferredox_Rdtase"/>
</dbReference>
<comment type="subcellular location">
    <subcellularLocation>
        <location evidence="8">Mitochondrion</location>
    </subcellularLocation>
</comment>
<evidence type="ECO:0000256" key="6">
    <source>
        <dbReference type="ARBA" id="ARBA00023002"/>
    </source>
</evidence>
<gene>
    <name evidence="12" type="ORF">DM860_004483</name>
</gene>
<dbReference type="EMBL" id="NQVE01000015">
    <property type="protein sequence ID" value="RAL54012.1"/>
    <property type="molecule type" value="Genomic_DNA"/>
</dbReference>
<evidence type="ECO:0000256" key="1">
    <source>
        <dbReference type="ARBA" id="ARBA00001974"/>
    </source>
</evidence>
<dbReference type="InterPro" id="IPR036188">
    <property type="entry name" value="FAD/NAD-bd_sf"/>
</dbReference>
<evidence type="ECO:0000256" key="9">
    <source>
        <dbReference type="PIRSR" id="PIRSR000362-1"/>
    </source>
</evidence>
<keyword evidence="8" id="KW-0496">Mitochondrion</keyword>
<keyword evidence="6 8" id="KW-0560">Oxidoreductase</keyword>
<evidence type="ECO:0000256" key="5">
    <source>
        <dbReference type="ARBA" id="ARBA00022857"/>
    </source>
</evidence>
<feature type="binding site" evidence="10">
    <location>
        <begin position="169"/>
        <end position="172"/>
    </location>
    <ligand>
        <name>NADP(+)</name>
        <dbReference type="ChEBI" id="CHEBI:58349"/>
    </ligand>
</feature>
<feature type="binding site" evidence="10">
    <location>
        <position position="225"/>
    </location>
    <ligand>
        <name>NADP(+)</name>
        <dbReference type="ChEBI" id="CHEBI:58349"/>
    </ligand>
</feature>
<evidence type="ECO:0000313" key="12">
    <source>
        <dbReference type="EMBL" id="RAL54012.1"/>
    </source>
</evidence>
<comment type="catalytic activity">
    <reaction evidence="7 8">
        <text>2 reduced [adrenodoxin] + NADP(+) + H(+) = 2 oxidized [adrenodoxin] + NADPH</text>
        <dbReference type="Rhea" id="RHEA:42312"/>
        <dbReference type="Rhea" id="RHEA-COMP:9998"/>
        <dbReference type="Rhea" id="RHEA-COMP:9999"/>
        <dbReference type="ChEBI" id="CHEBI:15378"/>
        <dbReference type="ChEBI" id="CHEBI:33737"/>
        <dbReference type="ChEBI" id="CHEBI:33738"/>
        <dbReference type="ChEBI" id="CHEBI:57783"/>
        <dbReference type="ChEBI" id="CHEBI:58349"/>
        <dbReference type="EC" id="1.18.1.6"/>
    </reaction>
</comment>
<dbReference type="Pfam" id="PF07992">
    <property type="entry name" value="Pyr_redox_2"/>
    <property type="match status" value="1"/>
</dbReference>
<feature type="binding site" evidence="9">
    <location>
        <begin position="397"/>
        <end position="399"/>
    </location>
    <ligand>
        <name>FAD</name>
        <dbReference type="ChEBI" id="CHEBI:57692"/>
    </ligand>
</feature>
<feature type="binding site" evidence="10">
    <location>
        <position position="397"/>
    </location>
    <ligand>
        <name>NADP(+)</name>
        <dbReference type="ChEBI" id="CHEBI:58349"/>
    </ligand>
</feature>
<feature type="domain" description="FAD/NAD(P)-binding" evidence="11">
    <location>
        <begin position="23"/>
        <end position="227"/>
    </location>
</feature>
<keyword evidence="4 8" id="KW-0274">FAD</keyword>
<dbReference type="EC" id="1.18.1.6" evidence="8"/>
<comment type="cofactor">
    <cofactor evidence="1 8 9">
        <name>FAD</name>
        <dbReference type="ChEBI" id="CHEBI:57692"/>
    </cofactor>
</comment>
<dbReference type="PRINTS" id="PR00419">
    <property type="entry name" value="ADXRDTASE"/>
</dbReference>
<dbReference type="Gene3D" id="3.50.50.60">
    <property type="entry name" value="FAD/NAD(P)-binding domain"/>
    <property type="match status" value="1"/>
</dbReference>
<comment type="caution">
    <text evidence="12">The sequence shown here is derived from an EMBL/GenBank/DDBJ whole genome shotgun (WGS) entry which is preliminary data.</text>
</comment>
<feature type="binding site" evidence="9">
    <location>
        <position position="32"/>
    </location>
    <ligand>
        <name>FAD</name>
        <dbReference type="ChEBI" id="CHEBI:57692"/>
    </ligand>
</feature>
<feature type="binding site" evidence="10">
    <location>
        <begin position="213"/>
        <end position="214"/>
    </location>
    <ligand>
        <name>NADP(+)</name>
        <dbReference type="ChEBI" id="CHEBI:58349"/>
    </ligand>
</feature>
<evidence type="ECO:0000256" key="2">
    <source>
        <dbReference type="ARBA" id="ARBA00008312"/>
    </source>
</evidence>
<dbReference type="InterPro" id="IPR021163">
    <property type="entry name" value="Ferredox_Rdtase_adrenod"/>
</dbReference>
<reference evidence="12 13" key="1">
    <citation type="submission" date="2018-06" db="EMBL/GenBank/DDBJ databases">
        <title>The Genome of Cuscuta australis (Dodder) Provides Insight into the Evolution of Plant Parasitism.</title>
        <authorList>
            <person name="Liu H."/>
        </authorList>
    </citation>
    <scope>NUCLEOTIDE SEQUENCE [LARGE SCALE GENOMIC DNA]</scope>
    <source>
        <strain evidence="13">cv. Yunnan</strain>
        <tissue evidence="12">Vines</tissue>
    </source>
</reference>
<organism evidence="12 13">
    <name type="scientific">Cuscuta australis</name>
    <dbReference type="NCBI Taxonomy" id="267555"/>
    <lineage>
        <taxon>Eukaryota</taxon>
        <taxon>Viridiplantae</taxon>
        <taxon>Streptophyta</taxon>
        <taxon>Embryophyta</taxon>
        <taxon>Tracheophyta</taxon>
        <taxon>Spermatophyta</taxon>
        <taxon>Magnoliopsida</taxon>
        <taxon>eudicotyledons</taxon>
        <taxon>Gunneridae</taxon>
        <taxon>Pentapetalae</taxon>
        <taxon>asterids</taxon>
        <taxon>lamiids</taxon>
        <taxon>Solanales</taxon>
        <taxon>Convolvulaceae</taxon>
        <taxon>Cuscuteae</taxon>
        <taxon>Cuscuta</taxon>
        <taxon>Cuscuta subgen. Grammica</taxon>
        <taxon>Cuscuta sect. Cleistogrammica</taxon>
    </lineage>
</organism>
<evidence type="ECO:0000313" key="13">
    <source>
        <dbReference type="Proteomes" id="UP000249390"/>
    </source>
</evidence>
<name>A0A328E7W6_9ASTE</name>
<evidence type="ECO:0000259" key="11">
    <source>
        <dbReference type="Pfam" id="PF07992"/>
    </source>
</evidence>
<proteinExistence type="inferred from homology"/>
<evidence type="ECO:0000256" key="8">
    <source>
        <dbReference type="PIRNR" id="PIRNR000362"/>
    </source>
</evidence>
<dbReference type="Proteomes" id="UP000249390">
    <property type="component" value="Unassembled WGS sequence"/>
</dbReference>
<evidence type="ECO:0000256" key="3">
    <source>
        <dbReference type="ARBA" id="ARBA00022630"/>
    </source>
</evidence>
<keyword evidence="13" id="KW-1185">Reference proteome</keyword>
<feature type="binding site" evidence="9">
    <location>
        <position position="390"/>
    </location>
    <ligand>
        <name>FAD</name>
        <dbReference type="ChEBI" id="CHEBI:57692"/>
    </ligand>
</feature>
<dbReference type="GO" id="GO:0016491">
    <property type="term" value="F:oxidoreductase activity"/>
    <property type="evidence" value="ECO:0007669"/>
    <property type="project" value="UniProtKB-KW"/>
</dbReference>
<dbReference type="SUPFAM" id="SSF51971">
    <property type="entry name" value="Nucleotide-binding domain"/>
    <property type="match status" value="1"/>
</dbReference>
<evidence type="ECO:0000256" key="4">
    <source>
        <dbReference type="ARBA" id="ARBA00022827"/>
    </source>
</evidence>